<feature type="transmembrane region" description="Helical" evidence="2">
    <location>
        <begin position="6"/>
        <end position="27"/>
    </location>
</feature>
<evidence type="ECO:0000256" key="2">
    <source>
        <dbReference type="SAM" id="Phobius"/>
    </source>
</evidence>
<keyword evidence="2" id="KW-0472">Membrane</keyword>
<dbReference type="Proteomes" id="UP000236649">
    <property type="component" value="Chromosome 1"/>
</dbReference>
<feature type="region of interest" description="Disordered" evidence="1">
    <location>
        <begin position="41"/>
        <end position="61"/>
    </location>
</feature>
<dbReference type="AlphaFoldDB" id="A0AAN1MI08"/>
<protein>
    <submittedName>
        <fullName evidence="3">Uncharacterized protein</fullName>
    </submittedName>
</protein>
<dbReference type="RefSeq" id="WP_090835439.1">
    <property type="nucleotide sequence ID" value="NZ_CADFGJ010000009.1"/>
</dbReference>
<evidence type="ECO:0000256" key="1">
    <source>
        <dbReference type="SAM" id="MobiDB-lite"/>
    </source>
</evidence>
<evidence type="ECO:0000313" key="3">
    <source>
        <dbReference type="EMBL" id="AUT67853.1"/>
    </source>
</evidence>
<organism evidence="3 4">
    <name type="scientific">Paraburkholderia hospita</name>
    <dbReference type="NCBI Taxonomy" id="169430"/>
    <lineage>
        <taxon>Bacteria</taxon>
        <taxon>Pseudomonadati</taxon>
        <taxon>Pseudomonadota</taxon>
        <taxon>Betaproteobacteria</taxon>
        <taxon>Burkholderiales</taxon>
        <taxon>Burkholderiaceae</taxon>
        <taxon>Paraburkholderia</taxon>
    </lineage>
</organism>
<dbReference type="GeneID" id="55527804"/>
<sequence>MFDVIPYWMWVVSLIVLAVMCGAALSFHLRSFAQRGADFTDSANSIEHDPRRPRARVAARA</sequence>
<gene>
    <name evidence="3" type="ORF">C2L64_05525</name>
</gene>
<accession>A0AAN1MI08</accession>
<dbReference type="KEGG" id="phs:C2L64_05525"/>
<keyword evidence="2" id="KW-1133">Transmembrane helix</keyword>
<dbReference type="EMBL" id="CP026105">
    <property type="protein sequence ID" value="AUT67853.1"/>
    <property type="molecule type" value="Genomic_DNA"/>
</dbReference>
<keyword evidence="2" id="KW-0812">Transmembrane</keyword>
<name>A0AAN1MI08_9BURK</name>
<reference evidence="3 4" key="1">
    <citation type="submission" date="2018-01" db="EMBL/GenBank/DDBJ databases">
        <title>Species boundaries and ecological features among Paraburkholderia terrae DSMZ17804T, P. hospita DSMZ17164T and P. caribensis DSMZ13236T.</title>
        <authorList>
            <person name="Pratama A.A."/>
        </authorList>
    </citation>
    <scope>NUCLEOTIDE SEQUENCE [LARGE SCALE GENOMIC DNA]</scope>
    <source>
        <strain evidence="3 4">DSM 17164</strain>
    </source>
</reference>
<evidence type="ECO:0000313" key="4">
    <source>
        <dbReference type="Proteomes" id="UP000236649"/>
    </source>
</evidence>
<proteinExistence type="predicted"/>